<accession>A0A382L4M2</accession>
<proteinExistence type="predicted"/>
<gene>
    <name evidence="1" type="ORF">METZ01_LOCUS284530</name>
</gene>
<dbReference type="EMBL" id="UINC01084748">
    <property type="protein sequence ID" value="SVC31676.1"/>
    <property type="molecule type" value="Genomic_DNA"/>
</dbReference>
<sequence>MTEDDKEVCKNCRHIIPHISEVIGGEWKYNAKCAKGKRSRDGKLFTIPDRETYFCEDFLKKS</sequence>
<organism evidence="1">
    <name type="scientific">marine metagenome</name>
    <dbReference type="NCBI Taxonomy" id="408172"/>
    <lineage>
        <taxon>unclassified sequences</taxon>
        <taxon>metagenomes</taxon>
        <taxon>ecological metagenomes</taxon>
    </lineage>
</organism>
<reference evidence="1" key="1">
    <citation type="submission" date="2018-05" db="EMBL/GenBank/DDBJ databases">
        <authorList>
            <person name="Lanie J.A."/>
            <person name="Ng W.-L."/>
            <person name="Kazmierczak K.M."/>
            <person name="Andrzejewski T.M."/>
            <person name="Davidsen T.M."/>
            <person name="Wayne K.J."/>
            <person name="Tettelin H."/>
            <person name="Glass J.I."/>
            <person name="Rusch D."/>
            <person name="Podicherti R."/>
            <person name="Tsui H.-C.T."/>
            <person name="Winkler M.E."/>
        </authorList>
    </citation>
    <scope>NUCLEOTIDE SEQUENCE</scope>
</reference>
<evidence type="ECO:0000313" key="1">
    <source>
        <dbReference type="EMBL" id="SVC31676.1"/>
    </source>
</evidence>
<protein>
    <submittedName>
        <fullName evidence="1">Uncharacterized protein</fullName>
    </submittedName>
</protein>
<dbReference type="AlphaFoldDB" id="A0A382L4M2"/>
<name>A0A382L4M2_9ZZZZ</name>